<keyword evidence="4" id="KW-1185">Reference proteome</keyword>
<dbReference type="AlphaFoldDB" id="A0A9W6N2H9"/>
<dbReference type="InterPro" id="IPR010987">
    <property type="entry name" value="Glutathione-S-Trfase_C-like"/>
</dbReference>
<dbReference type="Gene3D" id="1.20.1050.10">
    <property type="match status" value="1"/>
</dbReference>
<feature type="domain" description="GST N-terminal" evidence="1">
    <location>
        <begin position="7"/>
        <end position="83"/>
    </location>
</feature>
<dbReference type="GO" id="GO:0006749">
    <property type="term" value="P:glutathione metabolic process"/>
    <property type="evidence" value="ECO:0007669"/>
    <property type="project" value="TreeGrafter"/>
</dbReference>
<dbReference type="SUPFAM" id="SSF47616">
    <property type="entry name" value="GST C-terminal domain-like"/>
    <property type="match status" value="1"/>
</dbReference>
<dbReference type="GO" id="GO:0004364">
    <property type="term" value="F:glutathione transferase activity"/>
    <property type="evidence" value="ECO:0007669"/>
    <property type="project" value="TreeGrafter"/>
</dbReference>
<dbReference type="EMBL" id="BSFK01000005">
    <property type="protein sequence ID" value="GLK75253.1"/>
    <property type="molecule type" value="Genomic_DNA"/>
</dbReference>
<dbReference type="Pfam" id="PF22041">
    <property type="entry name" value="GST_C_7"/>
    <property type="match status" value="1"/>
</dbReference>
<dbReference type="InterPro" id="IPR050983">
    <property type="entry name" value="GST_Omega/HSP26"/>
</dbReference>
<dbReference type="InterPro" id="IPR036249">
    <property type="entry name" value="Thioredoxin-like_sf"/>
</dbReference>
<protein>
    <submittedName>
        <fullName evidence="3">Glutathione S-transferase</fullName>
    </submittedName>
</protein>
<accession>A0A9W6N2H9</accession>
<gene>
    <name evidence="3" type="ORF">GCM10008171_05070</name>
</gene>
<sequence length="226" mass="24524">MTAHLYDLALADGRRISPYCWAVKLALAHKGVAFATTAARFTDIPTIAGGGFKTVPVLEIEGETIGDSLAIARRLEQLRPENPLFAGEGGLALTQGLGAALTAYLLGKMSRAMVVAIHDALDDENKAYFRASRERMFREPLEQVAADPEAKIAAAREAMTPLKIALRGQPFLGGEAPLFVDFQIAGLFQWARVIGAVDYLDGEEKLAAWFERLEERYGETLSATKG</sequence>
<dbReference type="PANTHER" id="PTHR43968:SF6">
    <property type="entry name" value="GLUTATHIONE S-TRANSFERASE OMEGA"/>
    <property type="match status" value="1"/>
</dbReference>
<evidence type="ECO:0000259" key="1">
    <source>
        <dbReference type="PROSITE" id="PS50404"/>
    </source>
</evidence>
<evidence type="ECO:0000313" key="4">
    <source>
        <dbReference type="Proteomes" id="UP001143364"/>
    </source>
</evidence>
<dbReference type="PROSITE" id="PS50405">
    <property type="entry name" value="GST_CTER"/>
    <property type="match status" value="1"/>
</dbReference>
<reference evidence="3" key="2">
    <citation type="submission" date="2023-01" db="EMBL/GenBank/DDBJ databases">
        <authorList>
            <person name="Sun Q."/>
            <person name="Evtushenko L."/>
        </authorList>
    </citation>
    <scope>NUCLEOTIDE SEQUENCE</scope>
    <source>
        <strain evidence="3">VKM B-2555</strain>
    </source>
</reference>
<organism evidence="3 4">
    <name type="scientific">Methylopila jiangsuensis</name>
    <dbReference type="NCBI Taxonomy" id="586230"/>
    <lineage>
        <taxon>Bacteria</taxon>
        <taxon>Pseudomonadati</taxon>
        <taxon>Pseudomonadota</taxon>
        <taxon>Alphaproteobacteria</taxon>
        <taxon>Hyphomicrobiales</taxon>
        <taxon>Methylopilaceae</taxon>
        <taxon>Methylopila</taxon>
    </lineage>
</organism>
<dbReference type="SUPFAM" id="SSF52833">
    <property type="entry name" value="Thioredoxin-like"/>
    <property type="match status" value="1"/>
</dbReference>
<dbReference type="InterPro" id="IPR054416">
    <property type="entry name" value="GST_UstS-like_C"/>
</dbReference>
<evidence type="ECO:0000313" key="3">
    <source>
        <dbReference type="EMBL" id="GLK75253.1"/>
    </source>
</evidence>
<dbReference type="GO" id="GO:0045174">
    <property type="term" value="F:glutathione dehydrogenase (ascorbate) activity"/>
    <property type="evidence" value="ECO:0007669"/>
    <property type="project" value="TreeGrafter"/>
</dbReference>
<dbReference type="GO" id="GO:0005737">
    <property type="term" value="C:cytoplasm"/>
    <property type="evidence" value="ECO:0007669"/>
    <property type="project" value="TreeGrafter"/>
</dbReference>
<reference evidence="3" key="1">
    <citation type="journal article" date="2014" name="Int. J. Syst. Evol. Microbiol.">
        <title>Complete genome sequence of Corynebacterium casei LMG S-19264T (=DSM 44701T), isolated from a smear-ripened cheese.</title>
        <authorList>
            <consortium name="US DOE Joint Genome Institute (JGI-PGF)"/>
            <person name="Walter F."/>
            <person name="Albersmeier A."/>
            <person name="Kalinowski J."/>
            <person name="Ruckert C."/>
        </authorList>
    </citation>
    <scope>NUCLEOTIDE SEQUENCE</scope>
    <source>
        <strain evidence="3">VKM B-2555</strain>
    </source>
</reference>
<dbReference type="InterPro" id="IPR036282">
    <property type="entry name" value="Glutathione-S-Trfase_C_sf"/>
</dbReference>
<feature type="domain" description="GST C-terminal" evidence="2">
    <location>
        <begin position="107"/>
        <end position="226"/>
    </location>
</feature>
<dbReference type="Proteomes" id="UP001143364">
    <property type="component" value="Unassembled WGS sequence"/>
</dbReference>
<dbReference type="PANTHER" id="PTHR43968">
    <property type="match status" value="1"/>
</dbReference>
<dbReference type="InterPro" id="IPR004045">
    <property type="entry name" value="Glutathione_S-Trfase_N"/>
</dbReference>
<dbReference type="RefSeq" id="WP_271203215.1">
    <property type="nucleotide sequence ID" value="NZ_BSFK01000005.1"/>
</dbReference>
<comment type="caution">
    <text evidence="3">The sequence shown here is derived from an EMBL/GenBank/DDBJ whole genome shotgun (WGS) entry which is preliminary data.</text>
</comment>
<evidence type="ECO:0000259" key="2">
    <source>
        <dbReference type="PROSITE" id="PS50405"/>
    </source>
</evidence>
<proteinExistence type="predicted"/>
<dbReference type="PROSITE" id="PS50404">
    <property type="entry name" value="GST_NTER"/>
    <property type="match status" value="1"/>
</dbReference>
<dbReference type="Pfam" id="PF13409">
    <property type="entry name" value="GST_N_2"/>
    <property type="match status" value="1"/>
</dbReference>
<name>A0A9W6N2H9_9HYPH</name>
<dbReference type="Gene3D" id="3.40.30.10">
    <property type="entry name" value="Glutaredoxin"/>
    <property type="match status" value="1"/>
</dbReference>